<organism evidence="2 3">
    <name type="scientific">Senna tora</name>
    <dbReference type="NCBI Taxonomy" id="362788"/>
    <lineage>
        <taxon>Eukaryota</taxon>
        <taxon>Viridiplantae</taxon>
        <taxon>Streptophyta</taxon>
        <taxon>Embryophyta</taxon>
        <taxon>Tracheophyta</taxon>
        <taxon>Spermatophyta</taxon>
        <taxon>Magnoliopsida</taxon>
        <taxon>eudicotyledons</taxon>
        <taxon>Gunneridae</taxon>
        <taxon>Pentapetalae</taxon>
        <taxon>rosids</taxon>
        <taxon>fabids</taxon>
        <taxon>Fabales</taxon>
        <taxon>Fabaceae</taxon>
        <taxon>Caesalpinioideae</taxon>
        <taxon>Cassia clade</taxon>
        <taxon>Senna</taxon>
    </lineage>
</organism>
<comment type="caution">
    <text evidence="2">The sequence shown here is derived from an EMBL/GenBank/DDBJ whole genome shotgun (WGS) entry which is preliminary data.</text>
</comment>
<name>A0A834XG71_9FABA</name>
<dbReference type="GO" id="GO:0003676">
    <property type="term" value="F:nucleic acid binding"/>
    <property type="evidence" value="ECO:0007669"/>
    <property type="project" value="InterPro"/>
</dbReference>
<feature type="region of interest" description="Disordered" evidence="1">
    <location>
        <begin position="77"/>
        <end position="96"/>
    </location>
</feature>
<reference evidence="2" key="1">
    <citation type="submission" date="2020-09" db="EMBL/GenBank/DDBJ databases">
        <title>Genome-Enabled Discovery of Anthraquinone Biosynthesis in Senna tora.</title>
        <authorList>
            <person name="Kang S.-H."/>
            <person name="Pandey R.P."/>
            <person name="Lee C.-M."/>
            <person name="Sim J.-S."/>
            <person name="Jeong J.-T."/>
            <person name="Choi B.-S."/>
            <person name="Jung M."/>
            <person name="Ginzburg D."/>
            <person name="Zhao K."/>
            <person name="Won S.Y."/>
            <person name="Oh T.-J."/>
            <person name="Yu Y."/>
            <person name="Kim N.-H."/>
            <person name="Lee O.R."/>
            <person name="Lee T.-H."/>
            <person name="Bashyal P."/>
            <person name="Kim T.-S."/>
            <person name="Lee W.-H."/>
            <person name="Kawkins C."/>
            <person name="Kim C.-K."/>
            <person name="Kim J.S."/>
            <person name="Ahn B.O."/>
            <person name="Rhee S.Y."/>
            <person name="Sohng J.K."/>
        </authorList>
    </citation>
    <scope>NUCLEOTIDE SEQUENCE</scope>
    <source>
        <tissue evidence="2">Leaf</tissue>
    </source>
</reference>
<keyword evidence="3" id="KW-1185">Reference proteome</keyword>
<dbReference type="SUPFAM" id="SSF54928">
    <property type="entry name" value="RNA-binding domain, RBD"/>
    <property type="match status" value="1"/>
</dbReference>
<accession>A0A834XG71</accession>
<protein>
    <submittedName>
        <fullName evidence="2">Serine/arginine-rich splicing factor RS31 isoform X1</fullName>
    </submittedName>
</protein>
<dbReference type="AlphaFoldDB" id="A0A834XG71"/>
<evidence type="ECO:0000313" key="3">
    <source>
        <dbReference type="Proteomes" id="UP000634136"/>
    </source>
</evidence>
<dbReference type="EMBL" id="JAAIUW010000001">
    <property type="protein sequence ID" value="KAF7843963.1"/>
    <property type="molecule type" value="Genomic_DNA"/>
</dbReference>
<evidence type="ECO:0000313" key="2">
    <source>
        <dbReference type="EMBL" id="KAF7843963.1"/>
    </source>
</evidence>
<gene>
    <name evidence="2" type="ORF">G2W53_000868</name>
</gene>
<proteinExistence type="predicted"/>
<evidence type="ECO:0000256" key="1">
    <source>
        <dbReference type="SAM" id="MobiDB-lite"/>
    </source>
</evidence>
<dbReference type="InterPro" id="IPR035979">
    <property type="entry name" value="RBD_domain_sf"/>
</dbReference>
<sequence>MICKDDLISKFWVETFNCNDDFASHSINHPTGFAFIYCEDQRDAEYAIHALDNFPYGYDKQGKSVMSSFLKMSSSSTEEKCENRSEPSPASIVHLAKDEIEGRRRRSISPLS</sequence>
<dbReference type="OrthoDB" id="5970at2759"/>
<dbReference type="Proteomes" id="UP000634136">
    <property type="component" value="Unassembled WGS sequence"/>
</dbReference>